<sequence length="56" mass="6560">MSITSRRILEYLNNGDIERVLEVDNLHDQLNYLVENNFIVINDQEITITEKGLDIL</sequence>
<proteinExistence type="predicted"/>
<evidence type="ECO:0000313" key="2">
    <source>
        <dbReference type="Proteomes" id="UP000199448"/>
    </source>
</evidence>
<protein>
    <submittedName>
        <fullName evidence="1">Uncharacterized protein</fullName>
    </submittedName>
</protein>
<evidence type="ECO:0000313" key="1">
    <source>
        <dbReference type="EMBL" id="SEE92729.1"/>
    </source>
</evidence>
<dbReference type="Proteomes" id="UP000199448">
    <property type="component" value="Unassembled WGS sequence"/>
</dbReference>
<accession>A0A1H5MTN9</accession>
<dbReference type="EMBL" id="FNUG01000003">
    <property type="protein sequence ID" value="SEE92729.1"/>
    <property type="molecule type" value="Genomic_DNA"/>
</dbReference>
<reference evidence="1 2" key="1">
    <citation type="submission" date="2016-10" db="EMBL/GenBank/DDBJ databases">
        <authorList>
            <person name="de Groot N.N."/>
        </authorList>
    </citation>
    <scope>NUCLEOTIDE SEQUENCE [LARGE SCALE GENOMIC DNA]</scope>
    <source>
        <strain evidence="1 2">DSM 23553</strain>
    </source>
</reference>
<gene>
    <name evidence="1" type="ORF">SAMN04488034_103103</name>
</gene>
<organism evidence="1 2">
    <name type="scientific">Salinimicrobium catena</name>
    <dbReference type="NCBI Taxonomy" id="390640"/>
    <lineage>
        <taxon>Bacteria</taxon>
        <taxon>Pseudomonadati</taxon>
        <taxon>Bacteroidota</taxon>
        <taxon>Flavobacteriia</taxon>
        <taxon>Flavobacteriales</taxon>
        <taxon>Flavobacteriaceae</taxon>
        <taxon>Salinimicrobium</taxon>
    </lineage>
</organism>
<dbReference type="AlphaFoldDB" id="A0A1H5MTN9"/>
<keyword evidence="2" id="KW-1185">Reference proteome</keyword>
<name>A0A1H5MTN9_9FLAO</name>